<organism evidence="4">
    <name type="scientific">Leifsonia sp. NPDC080035</name>
    <dbReference type="NCBI Taxonomy" id="3143936"/>
    <lineage>
        <taxon>Bacteria</taxon>
        <taxon>Bacillati</taxon>
        <taxon>Actinomycetota</taxon>
        <taxon>Actinomycetes</taxon>
        <taxon>Micrococcales</taxon>
        <taxon>Microbacteriaceae</taxon>
        <taxon>Leifsonia</taxon>
    </lineage>
</organism>
<proteinExistence type="inferred from homology"/>
<feature type="domain" description="NAD-dependent epimerase/dehydratase" evidence="3">
    <location>
        <begin position="5"/>
        <end position="246"/>
    </location>
</feature>
<dbReference type="SUPFAM" id="SSF51735">
    <property type="entry name" value="NAD(P)-binding Rossmann-fold domains"/>
    <property type="match status" value="1"/>
</dbReference>
<gene>
    <name evidence="4" type="ORF">AAME72_02750</name>
</gene>
<dbReference type="Gene3D" id="3.40.50.720">
    <property type="entry name" value="NAD(P)-binding Rossmann-like Domain"/>
    <property type="match status" value="1"/>
</dbReference>
<comment type="similarity">
    <text evidence="2">Belongs to the NAD(P)-dependent epimerase/dehydratase family. Dihydroflavonol-4-reductase subfamily.</text>
</comment>
<dbReference type="GO" id="GO:0016616">
    <property type="term" value="F:oxidoreductase activity, acting on the CH-OH group of donors, NAD or NADP as acceptor"/>
    <property type="evidence" value="ECO:0007669"/>
    <property type="project" value="TreeGrafter"/>
</dbReference>
<keyword evidence="1" id="KW-0560">Oxidoreductase</keyword>
<dbReference type="RefSeq" id="WP_348788707.1">
    <property type="nucleotide sequence ID" value="NZ_CP157390.1"/>
</dbReference>
<protein>
    <submittedName>
        <fullName evidence="4">NAD-dependent epimerase/dehydratase family protein</fullName>
    </submittedName>
</protein>
<dbReference type="PANTHER" id="PTHR10366:SF564">
    <property type="entry name" value="STEROL-4-ALPHA-CARBOXYLATE 3-DEHYDROGENASE, DECARBOXYLATING"/>
    <property type="match status" value="1"/>
</dbReference>
<reference evidence="4" key="1">
    <citation type="submission" date="2024-05" db="EMBL/GenBank/DDBJ databases">
        <title>The Natural Products Discovery Center: Release of the First 8490 Sequenced Strains for Exploring Actinobacteria Biosynthetic Diversity.</title>
        <authorList>
            <person name="Kalkreuter E."/>
            <person name="Kautsar S.A."/>
            <person name="Yang D."/>
            <person name="Bader C.D."/>
            <person name="Teijaro C.N."/>
            <person name="Fluegel L."/>
            <person name="Davis C.M."/>
            <person name="Simpson J.R."/>
            <person name="Lauterbach L."/>
            <person name="Steele A.D."/>
            <person name="Gui C."/>
            <person name="Meng S."/>
            <person name="Li G."/>
            <person name="Viehrig K."/>
            <person name="Ye F."/>
            <person name="Su P."/>
            <person name="Kiefer A.F."/>
            <person name="Nichols A."/>
            <person name="Cepeda A.J."/>
            <person name="Yan W."/>
            <person name="Fan B."/>
            <person name="Jiang Y."/>
            <person name="Adhikari A."/>
            <person name="Zheng C.-J."/>
            <person name="Schuster L."/>
            <person name="Cowan T.M."/>
            <person name="Smanski M.J."/>
            <person name="Chevrette M.G."/>
            <person name="de Carvalho L.P.S."/>
            <person name="Shen B."/>
        </authorList>
    </citation>
    <scope>NUCLEOTIDE SEQUENCE</scope>
    <source>
        <strain evidence="4">NPDC080035</strain>
    </source>
</reference>
<dbReference type="PANTHER" id="PTHR10366">
    <property type="entry name" value="NAD DEPENDENT EPIMERASE/DEHYDRATASE"/>
    <property type="match status" value="1"/>
</dbReference>
<dbReference type="AlphaFoldDB" id="A0AAU7GEU0"/>
<dbReference type="InterPro" id="IPR001509">
    <property type="entry name" value="Epimerase_deHydtase"/>
</dbReference>
<accession>A0AAU7GEU0</accession>
<sequence length="343" mass="36412">MTDRVLVTGGSGFIGAHCVLALLTAGYEVRTTIRTPGRAADVRAQLAEGGLEDAGDRLTFAVADLTSDAGWADAVAGCRFVLHVASPFPAVQPKDPDELIVPARDGALRVLRAARDAGVERVVQTSSFAAIGYGHAPTDRPFTEEDWTDLESGRPVTPYARSKTIAERAAWAFAAAEGGGLELATVNPVSVLGPVLGPDYSSSVELVKLVREGRLRRLPDVWFGVVDVRDVADLHLLAMTRPEAAGQRFIATAGDAMSAPEVALLIRGHLGEAAGAGISTKLMPDWMLRAAAPFSRRVRGSLPEIGVRRNATSAKARSVLGWDPRSREEAVLATVDTLPPRLR</sequence>
<evidence type="ECO:0000313" key="4">
    <source>
        <dbReference type="EMBL" id="XBM48785.1"/>
    </source>
</evidence>
<dbReference type="InterPro" id="IPR050425">
    <property type="entry name" value="NAD(P)_dehydrat-like"/>
</dbReference>
<dbReference type="EMBL" id="CP157390">
    <property type="protein sequence ID" value="XBM48785.1"/>
    <property type="molecule type" value="Genomic_DNA"/>
</dbReference>
<evidence type="ECO:0000259" key="3">
    <source>
        <dbReference type="Pfam" id="PF01370"/>
    </source>
</evidence>
<name>A0AAU7GEU0_9MICO</name>
<dbReference type="InterPro" id="IPR036291">
    <property type="entry name" value="NAD(P)-bd_dom_sf"/>
</dbReference>
<dbReference type="Pfam" id="PF01370">
    <property type="entry name" value="Epimerase"/>
    <property type="match status" value="1"/>
</dbReference>
<dbReference type="FunFam" id="3.40.50.720:FF:000336">
    <property type="entry name" value="Aldehyde reductase"/>
    <property type="match status" value="1"/>
</dbReference>
<evidence type="ECO:0000256" key="1">
    <source>
        <dbReference type="ARBA" id="ARBA00023002"/>
    </source>
</evidence>
<evidence type="ECO:0000256" key="2">
    <source>
        <dbReference type="ARBA" id="ARBA00023445"/>
    </source>
</evidence>